<evidence type="ECO:0000313" key="1">
    <source>
        <dbReference type="EMBL" id="EEF88194.1"/>
    </source>
</evidence>
<reference evidence="1 2" key="2">
    <citation type="submission" date="2009-01" db="EMBL/GenBank/DDBJ databases">
        <title>Draft genome sequence of Bacteroides cellulosilyticus (DSM 14838).</title>
        <authorList>
            <person name="Sudarsanam P."/>
            <person name="Ley R."/>
            <person name="Guruge J."/>
            <person name="Turnbaugh P.J."/>
            <person name="Mahowald M."/>
            <person name="Liep D."/>
            <person name="Gordon J."/>
        </authorList>
    </citation>
    <scope>NUCLEOTIDE SEQUENCE [LARGE SCALE GENOMIC DNA]</scope>
    <source>
        <strain evidence="1 2">DSM 14838</strain>
    </source>
</reference>
<evidence type="ECO:0000313" key="2">
    <source>
        <dbReference type="Proteomes" id="UP000003711"/>
    </source>
</evidence>
<sequence>MGGEEFADAQLVHDTAGQGKVGESITIDIVIGEEAVGQGDVSGNGVVKGVKVAFGRVQSGAGQTNKEAGQQATAE</sequence>
<reference evidence="1 2" key="1">
    <citation type="submission" date="2008-12" db="EMBL/GenBank/DDBJ databases">
        <authorList>
            <person name="Fulton L."/>
            <person name="Clifton S."/>
            <person name="Fulton B."/>
            <person name="Xu J."/>
            <person name="Minx P."/>
            <person name="Pepin K.H."/>
            <person name="Johnson M."/>
            <person name="Bhonagiri V."/>
            <person name="Nash W.E."/>
            <person name="Mardis E.R."/>
            <person name="Wilson R.K."/>
        </authorList>
    </citation>
    <scope>NUCLEOTIDE SEQUENCE [LARGE SCALE GENOMIC DNA]</scope>
    <source>
        <strain evidence="1 2">DSM 14838</strain>
    </source>
</reference>
<gene>
    <name evidence="1" type="ORF">BACCELL_04205</name>
</gene>
<name>E2NIR9_9BACE</name>
<proteinExistence type="predicted"/>
<dbReference type="HOGENOM" id="CLU_2663293_0_0_10"/>
<protein>
    <submittedName>
        <fullName evidence="1">Uncharacterized protein</fullName>
    </submittedName>
</protein>
<accession>E2NIR9</accession>
<comment type="caution">
    <text evidence="1">The sequence shown here is derived from an EMBL/GenBank/DDBJ whole genome shotgun (WGS) entry which is preliminary data.</text>
</comment>
<dbReference type="AlphaFoldDB" id="E2NIR9"/>
<organism evidence="1 2">
    <name type="scientific">Bacteroides cellulosilyticus DSM 14838</name>
    <dbReference type="NCBI Taxonomy" id="537012"/>
    <lineage>
        <taxon>Bacteria</taxon>
        <taxon>Pseudomonadati</taxon>
        <taxon>Bacteroidota</taxon>
        <taxon>Bacteroidia</taxon>
        <taxon>Bacteroidales</taxon>
        <taxon>Bacteroidaceae</taxon>
        <taxon>Bacteroides</taxon>
    </lineage>
</organism>
<dbReference type="EMBL" id="ACCH01000320">
    <property type="protein sequence ID" value="EEF88194.1"/>
    <property type="molecule type" value="Genomic_DNA"/>
</dbReference>
<dbReference type="Proteomes" id="UP000003711">
    <property type="component" value="Unassembled WGS sequence"/>
</dbReference>